<dbReference type="GO" id="GO:0070187">
    <property type="term" value="C:shelterin complex"/>
    <property type="evidence" value="ECO:0007669"/>
    <property type="project" value="TreeGrafter"/>
</dbReference>
<evidence type="ECO:0000256" key="5">
    <source>
        <dbReference type="ARBA" id="ARBA00023159"/>
    </source>
</evidence>
<dbReference type="Proteomes" id="UP000799428">
    <property type="component" value="Unassembled WGS sequence"/>
</dbReference>
<keyword evidence="5" id="KW-0010">Activator</keyword>
<sequence length="852" mass="96235">MAAPIVYTDLAEDANLDGKLFAGLKFWVAQRIPSRNHYLGLIRDNGGIIEPLEKKADYRIADHIRSDCPVGSISYTFIDDSIKKGELASPDRHLAGPEVGTARHAGSISRPKKGVRTPYTAEEDRILYKWVRDCETNATGVASGNAIYKQLEVKYPQHTWQSWRDHYLKALQHRPPSAFNIPDNAPPSPPSDPSPKSLPPNRKTSKEGNKSASASASKSTAVATKKVATQPRGLDSGHNKKKERDDYTEEELADMFDEADWENLYANVPLIIEHEDADDVWESWATTTHQTAQQWKQFFWKTVKPQWERDPISKRDEARIRFEEKYSGSEEGVKEEPMEEPMDEVVFVAHSTRGKGSLSSQQDTTAEPSAPKPKPNPTKSANRSFNLSAEDPLVQKYYKERRNKKLTLAYWFYSREKKFELWATQPDLDYTKLHQILKPRWDALSDQDKAPYVAMEVADRRRIELEAIEQLSEIDSSTIAQETPQYITEAFDKPLKRPRSTMEEYEEESDYSARQTKRSRPENLPSDSEDDQGGPERDDDADLIGSQWRPLEISSKESSSALDSQNEIFDEPPDDQTMEDTIQLDSQTQKIVDDDEAAVIETSESAEVQTPSLEDLGHPYSSNYPSNTPTLRTPRQQKSSFNTQAILSSPIEDMPLGRLPRPPGMTQPRETNIKEQNESQSSSIQYPSPIRVPESIASPSQSLDEFRHSLNGTAPSEMDFALNPISRPTRVLSPTLSVSSSSNSDDPDPPLAPDELDEYFDEAHENGFTDAFVIEALKHTRCRPGLADEVLEAWNEGKPLPDQRGIWSKEDDSEVEGGNAVALARLKEKHTVDGWGGITERLRFLEQYRRPS</sequence>
<feature type="compositionally biased region" description="Polar residues" evidence="10">
    <location>
        <begin position="620"/>
        <end position="647"/>
    </location>
</feature>
<dbReference type="PANTHER" id="PTHR16466:SF6">
    <property type="entry name" value="TELOMERIC REPEAT-BINDING FACTOR 2-INTERACTING PROTEIN 1"/>
    <property type="match status" value="1"/>
</dbReference>
<feature type="compositionally biased region" description="Polar residues" evidence="10">
    <location>
        <begin position="556"/>
        <end position="567"/>
    </location>
</feature>
<keyword evidence="13" id="KW-1185">Reference proteome</keyword>
<evidence type="ECO:0000256" key="6">
    <source>
        <dbReference type="ARBA" id="ARBA00023163"/>
    </source>
</evidence>
<comment type="subcellular location">
    <subcellularLocation>
        <location evidence="9">Nucleus</location>
    </subcellularLocation>
    <subcellularLocation>
        <location evidence="9">Chromosome</location>
        <location evidence="9">Telomere</location>
    </subcellularLocation>
</comment>
<protein>
    <recommendedName>
        <fullName evidence="9">DNA-binding protein RAP1</fullName>
    </recommendedName>
</protein>
<dbReference type="Gene3D" id="1.10.10.2170">
    <property type="match status" value="1"/>
</dbReference>
<comment type="function">
    <text evidence="9">Involved in the regulation of telomere length, clustering and has a specific role in telomere position effect (TPE).</text>
</comment>
<accession>A0A6G1KNH2</accession>
<dbReference type="PANTHER" id="PTHR16466">
    <property type="entry name" value="TELOMERE REPEAT-BINDING FACTOR 2-INTERACTING PROTEIN 1"/>
    <property type="match status" value="1"/>
</dbReference>
<comment type="similarity">
    <text evidence="1 9">Belongs to the RAP1 family.</text>
</comment>
<feature type="region of interest" description="Disordered" evidence="10">
    <location>
        <begin position="353"/>
        <end position="386"/>
    </location>
</feature>
<dbReference type="CDD" id="cd11655">
    <property type="entry name" value="rap1_myb-like"/>
    <property type="match status" value="1"/>
</dbReference>
<feature type="region of interest" description="Disordered" evidence="10">
    <location>
        <begin position="90"/>
        <end position="116"/>
    </location>
</feature>
<keyword evidence="6" id="KW-0804">Transcription</keyword>
<feature type="compositionally biased region" description="Acidic residues" evidence="10">
    <location>
        <begin position="568"/>
        <end position="578"/>
    </location>
</feature>
<reference evidence="12" key="1">
    <citation type="journal article" date="2020" name="Stud. Mycol.">
        <title>101 Dothideomycetes genomes: a test case for predicting lifestyles and emergence of pathogens.</title>
        <authorList>
            <person name="Haridas S."/>
            <person name="Albert R."/>
            <person name="Binder M."/>
            <person name="Bloem J."/>
            <person name="Labutti K."/>
            <person name="Salamov A."/>
            <person name="Andreopoulos B."/>
            <person name="Baker S."/>
            <person name="Barry K."/>
            <person name="Bills G."/>
            <person name="Bluhm B."/>
            <person name="Cannon C."/>
            <person name="Castanera R."/>
            <person name="Culley D."/>
            <person name="Daum C."/>
            <person name="Ezra D."/>
            <person name="Gonzalez J."/>
            <person name="Henrissat B."/>
            <person name="Kuo A."/>
            <person name="Liang C."/>
            <person name="Lipzen A."/>
            <person name="Lutzoni F."/>
            <person name="Magnuson J."/>
            <person name="Mondo S."/>
            <person name="Nolan M."/>
            <person name="Ohm R."/>
            <person name="Pangilinan J."/>
            <person name="Park H.-J."/>
            <person name="Ramirez L."/>
            <person name="Alfaro M."/>
            <person name="Sun H."/>
            <person name="Tritt A."/>
            <person name="Yoshinaga Y."/>
            <person name="Zwiers L.-H."/>
            <person name="Turgeon B."/>
            <person name="Goodwin S."/>
            <person name="Spatafora J."/>
            <person name="Crous P."/>
            <person name="Grigoriev I."/>
        </authorList>
    </citation>
    <scope>NUCLEOTIDE SEQUENCE</scope>
    <source>
        <strain evidence="12">CBS 279.74</strain>
    </source>
</reference>
<feature type="region of interest" description="Disordered" evidence="10">
    <location>
        <begin position="175"/>
        <end position="248"/>
    </location>
</feature>
<evidence type="ECO:0000256" key="9">
    <source>
        <dbReference type="RuleBase" id="RU367107"/>
    </source>
</evidence>
<dbReference type="InterPro" id="IPR039595">
    <property type="entry name" value="TE2IP/Rap1"/>
</dbReference>
<keyword evidence="4" id="KW-0805">Transcription regulation</keyword>
<evidence type="ECO:0000256" key="4">
    <source>
        <dbReference type="ARBA" id="ARBA00023015"/>
    </source>
</evidence>
<dbReference type="InterPro" id="IPR021661">
    <property type="entry name" value="Rap1_C"/>
</dbReference>
<feature type="compositionally biased region" description="Low complexity" evidence="10">
    <location>
        <begin position="732"/>
        <end position="744"/>
    </location>
</feature>
<evidence type="ECO:0000313" key="13">
    <source>
        <dbReference type="Proteomes" id="UP000799428"/>
    </source>
</evidence>
<dbReference type="Pfam" id="PF08914">
    <property type="entry name" value="Myb_Rap1"/>
    <property type="match status" value="1"/>
</dbReference>
<feature type="compositionally biased region" description="Low complexity" evidence="10">
    <location>
        <begin position="210"/>
        <end position="229"/>
    </location>
</feature>
<organism evidence="12 13">
    <name type="scientific">Pleomassaria siparia CBS 279.74</name>
    <dbReference type="NCBI Taxonomy" id="1314801"/>
    <lineage>
        <taxon>Eukaryota</taxon>
        <taxon>Fungi</taxon>
        <taxon>Dikarya</taxon>
        <taxon>Ascomycota</taxon>
        <taxon>Pezizomycotina</taxon>
        <taxon>Dothideomycetes</taxon>
        <taxon>Pleosporomycetidae</taxon>
        <taxon>Pleosporales</taxon>
        <taxon>Pleomassariaceae</taxon>
        <taxon>Pleomassaria</taxon>
    </lineage>
</organism>
<feature type="compositionally biased region" description="Polar residues" evidence="10">
    <location>
        <begin position="377"/>
        <end position="386"/>
    </location>
</feature>
<gene>
    <name evidence="12" type="ORF">K504DRAFT_530789</name>
</gene>
<evidence type="ECO:0000259" key="11">
    <source>
        <dbReference type="PROSITE" id="PS50118"/>
    </source>
</evidence>
<dbReference type="OrthoDB" id="435460at2759"/>
<dbReference type="EMBL" id="MU005765">
    <property type="protein sequence ID" value="KAF2713877.1"/>
    <property type="molecule type" value="Genomic_DNA"/>
</dbReference>
<dbReference type="InterPro" id="IPR038104">
    <property type="entry name" value="Rap1_C_sf"/>
</dbReference>
<dbReference type="PROSITE" id="PS50118">
    <property type="entry name" value="HMG_BOX_2"/>
    <property type="match status" value="1"/>
</dbReference>
<evidence type="ECO:0000256" key="10">
    <source>
        <dbReference type="SAM" id="MobiDB-lite"/>
    </source>
</evidence>
<dbReference type="Gene3D" id="1.10.10.60">
    <property type="entry name" value="Homeodomain-like"/>
    <property type="match status" value="1"/>
</dbReference>
<dbReference type="InterPro" id="IPR009071">
    <property type="entry name" value="HMG_box_dom"/>
</dbReference>
<dbReference type="Pfam" id="PF16589">
    <property type="entry name" value="BRCT_2"/>
    <property type="match status" value="1"/>
</dbReference>
<dbReference type="AlphaFoldDB" id="A0A6G1KNH2"/>
<feature type="compositionally biased region" description="Basic and acidic residues" evidence="10">
    <location>
        <begin position="235"/>
        <end position="245"/>
    </location>
</feature>
<feature type="compositionally biased region" description="Polar residues" evidence="10">
    <location>
        <begin position="602"/>
        <end position="612"/>
    </location>
</feature>
<feature type="region of interest" description="Disordered" evidence="10">
    <location>
        <begin position="479"/>
        <end position="755"/>
    </location>
</feature>
<keyword evidence="7 8" id="KW-0539">Nucleus</keyword>
<feature type="compositionally biased region" description="Pro residues" evidence="10">
    <location>
        <begin position="184"/>
        <end position="198"/>
    </location>
</feature>
<dbReference type="GO" id="GO:0031848">
    <property type="term" value="P:protection from non-homologous end joining at telomere"/>
    <property type="evidence" value="ECO:0007669"/>
    <property type="project" value="TreeGrafter"/>
</dbReference>
<evidence type="ECO:0000313" key="12">
    <source>
        <dbReference type="EMBL" id="KAF2713877.1"/>
    </source>
</evidence>
<dbReference type="SUPFAM" id="SSF46689">
    <property type="entry name" value="Homeodomain-like"/>
    <property type="match status" value="1"/>
</dbReference>
<evidence type="ECO:0000256" key="7">
    <source>
        <dbReference type="ARBA" id="ARBA00023242"/>
    </source>
</evidence>
<name>A0A6G1KNH2_9PLEO</name>
<dbReference type="InterPro" id="IPR009057">
    <property type="entry name" value="Homeodomain-like_sf"/>
</dbReference>
<dbReference type="SUPFAM" id="SSF47095">
    <property type="entry name" value="HMG-box"/>
    <property type="match status" value="1"/>
</dbReference>
<evidence type="ECO:0000256" key="3">
    <source>
        <dbReference type="ARBA" id="ARBA00022895"/>
    </source>
</evidence>
<dbReference type="InterPro" id="IPR036910">
    <property type="entry name" value="HMG_box_dom_sf"/>
</dbReference>
<feature type="compositionally biased region" description="Polar residues" evidence="10">
    <location>
        <begin position="579"/>
        <end position="590"/>
    </location>
</feature>
<dbReference type="InterPro" id="IPR001357">
    <property type="entry name" value="BRCT_dom"/>
</dbReference>
<feature type="compositionally biased region" description="Polar residues" evidence="10">
    <location>
        <begin position="357"/>
        <end position="367"/>
    </location>
</feature>
<dbReference type="InterPro" id="IPR015010">
    <property type="entry name" value="TERF2IP_Myb"/>
</dbReference>
<keyword evidence="2 9" id="KW-0158">Chromosome</keyword>
<feature type="compositionally biased region" description="Acidic residues" evidence="10">
    <location>
        <begin position="527"/>
        <end position="542"/>
    </location>
</feature>
<evidence type="ECO:0000256" key="2">
    <source>
        <dbReference type="ARBA" id="ARBA00022454"/>
    </source>
</evidence>
<dbReference type="Pfam" id="PF11626">
    <property type="entry name" value="Rap1_C"/>
    <property type="match status" value="1"/>
</dbReference>
<evidence type="ECO:0000256" key="1">
    <source>
        <dbReference type="ARBA" id="ARBA00010467"/>
    </source>
</evidence>
<comment type="subunit">
    <text evidence="9">Homodimer.</text>
</comment>
<dbReference type="Gene3D" id="1.10.30.10">
    <property type="entry name" value="High mobility group box domain"/>
    <property type="match status" value="1"/>
</dbReference>
<evidence type="ECO:0000256" key="8">
    <source>
        <dbReference type="PROSITE-ProRule" id="PRU00267"/>
    </source>
</evidence>
<feature type="domain" description="HMG box" evidence="11">
    <location>
        <begin position="403"/>
        <end position="471"/>
    </location>
</feature>
<dbReference type="GO" id="GO:0042162">
    <property type="term" value="F:telomeric DNA binding"/>
    <property type="evidence" value="ECO:0007669"/>
    <property type="project" value="TreeGrafter"/>
</dbReference>
<feature type="compositionally biased region" description="Low complexity" evidence="10">
    <location>
        <begin position="679"/>
        <end position="689"/>
    </location>
</feature>
<dbReference type="Pfam" id="PF00505">
    <property type="entry name" value="HMG_box"/>
    <property type="match status" value="1"/>
</dbReference>
<dbReference type="GO" id="GO:0010833">
    <property type="term" value="P:telomere maintenance via telomere lengthening"/>
    <property type="evidence" value="ECO:0007669"/>
    <property type="project" value="UniProtKB-UniRule"/>
</dbReference>
<keyword evidence="8" id="KW-0238">DNA-binding</keyword>
<proteinExistence type="inferred from homology"/>
<keyword evidence="3 9" id="KW-0779">Telomere</keyword>
<feature type="DNA-binding region" description="HMG box" evidence="8">
    <location>
        <begin position="403"/>
        <end position="471"/>
    </location>
</feature>